<organism evidence="1 2">
    <name type="scientific">Paenibacillus alvei</name>
    <name type="common">Bacillus alvei</name>
    <dbReference type="NCBI Taxonomy" id="44250"/>
    <lineage>
        <taxon>Bacteria</taxon>
        <taxon>Bacillati</taxon>
        <taxon>Bacillota</taxon>
        <taxon>Bacilli</taxon>
        <taxon>Bacillales</taxon>
        <taxon>Paenibacillaceae</taxon>
        <taxon>Paenibacillus</taxon>
    </lineage>
</organism>
<dbReference type="Pfam" id="PF20118">
    <property type="entry name" value="DUF6508"/>
    <property type="match status" value="1"/>
</dbReference>
<sequence length="133" mass="15356">MNHTPVLTRAAIDSLLSYLDSFQEPDREVGSFINGYLCESEEVAAFRRELNECGFLLVFDWHAWLNENEIYKDIAQNIDEQIQNADIDTLRKVMTCYIRGDRFNEGLFVSVIQNGIVAKILQRIQQLAAQWPS</sequence>
<protein>
    <submittedName>
        <fullName evidence="1">Uncharacterized protein</fullName>
    </submittedName>
</protein>
<name>A0A383R8D3_PAEAL</name>
<dbReference type="InterPro" id="IPR045425">
    <property type="entry name" value="DUF6508"/>
</dbReference>
<proteinExistence type="predicted"/>
<evidence type="ECO:0000313" key="1">
    <source>
        <dbReference type="EMBL" id="SYX83220.1"/>
    </source>
</evidence>
<dbReference type="RefSeq" id="WP_138185317.1">
    <property type="nucleotide sequence ID" value="NZ_LS992241.1"/>
</dbReference>
<reference evidence="2" key="1">
    <citation type="submission" date="2018-08" db="EMBL/GenBank/DDBJ databases">
        <authorList>
            <person name="Chevrot R."/>
        </authorList>
    </citation>
    <scope>NUCLEOTIDE SEQUENCE [LARGE SCALE GENOMIC DNA]</scope>
</reference>
<evidence type="ECO:0000313" key="2">
    <source>
        <dbReference type="Proteomes" id="UP000304148"/>
    </source>
</evidence>
<dbReference type="EMBL" id="LS992241">
    <property type="protein sequence ID" value="SYX83220.1"/>
    <property type="molecule type" value="Genomic_DNA"/>
</dbReference>
<accession>A0A383R8D3</accession>
<gene>
    <name evidence="1" type="ORF">PBLR_11642</name>
</gene>
<dbReference type="AlphaFoldDB" id="A0A383R8D3"/>
<dbReference type="Proteomes" id="UP000304148">
    <property type="component" value="Chromosome"/>
</dbReference>